<reference evidence="2" key="1">
    <citation type="submission" date="2015-12" db="EMBL/GenBank/DDBJ databases">
        <title>De novo transcriptome assembly of four potential Pierce s Disease insect vectors from Arizona vineyards.</title>
        <authorList>
            <person name="Tassone E.E."/>
        </authorList>
    </citation>
    <scope>NUCLEOTIDE SEQUENCE</scope>
</reference>
<protein>
    <submittedName>
        <fullName evidence="2">Uncharacterized protein</fullName>
    </submittedName>
</protein>
<organism evidence="2">
    <name type="scientific">Clastoptera arizonana</name>
    <name type="common">Arizona spittle bug</name>
    <dbReference type="NCBI Taxonomy" id="38151"/>
    <lineage>
        <taxon>Eukaryota</taxon>
        <taxon>Metazoa</taxon>
        <taxon>Ecdysozoa</taxon>
        <taxon>Arthropoda</taxon>
        <taxon>Hexapoda</taxon>
        <taxon>Insecta</taxon>
        <taxon>Pterygota</taxon>
        <taxon>Neoptera</taxon>
        <taxon>Paraneoptera</taxon>
        <taxon>Hemiptera</taxon>
        <taxon>Auchenorrhyncha</taxon>
        <taxon>Cercopoidea</taxon>
        <taxon>Clastopteridae</taxon>
        <taxon>Clastoptera</taxon>
    </lineage>
</organism>
<dbReference type="AlphaFoldDB" id="A0A1B6C0L8"/>
<accession>A0A1B6C0L8</accession>
<dbReference type="EMBL" id="GEDC01030237">
    <property type="protein sequence ID" value="JAS07061.1"/>
    <property type="molecule type" value="Transcribed_RNA"/>
</dbReference>
<evidence type="ECO:0000313" key="2">
    <source>
        <dbReference type="EMBL" id="JAS07061.1"/>
    </source>
</evidence>
<feature type="signal peptide" evidence="1">
    <location>
        <begin position="1"/>
        <end position="21"/>
    </location>
</feature>
<feature type="chain" id="PRO_5008580110" evidence="1">
    <location>
        <begin position="22"/>
        <end position="140"/>
    </location>
</feature>
<evidence type="ECO:0000256" key="1">
    <source>
        <dbReference type="SAM" id="SignalP"/>
    </source>
</evidence>
<gene>
    <name evidence="2" type="ORF">g.39060</name>
</gene>
<name>A0A1B6C0L8_9HEMI</name>
<proteinExistence type="predicted"/>
<keyword evidence="1" id="KW-0732">Signal</keyword>
<sequence>MIINIVYSCVFIAFLFISINSKEVDEGELLLNLKNNISQIYKNPSVNSSWTLTRAALSFLEVLNQIKWNIEEKGNKNKLINIIREFQTLGRPLHTMNVPYLQFMKVFQWDTSDVLAYKKIIMTTKEIWKYLTSVTKNIQL</sequence>